<sequence length="132" mass="15200">MSTSFTHSIVVVDDEVELATLFKTFLENQGYDVVSFTDPVLALEYFKATEDKHSLIITDLRMPSICGIDLAKEIRQINSKVKILLMTAFEIQDLKDNEDFKKTRIDRLLQKPIRFSDLKQMINESLNGLDIE</sequence>
<dbReference type="InterPro" id="IPR011006">
    <property type="entry name" value="CheY-like_superfamily"/>
</dbReference>
<dbReference type="SUPFAM" id="SSF52172">
    <property type="entry name" value="CheY-like"/>
    <property type="match status" value="1"/>
</dbReference>
<dbReference type="OrthoDB" id="10883at2157"/>
<gene>
    <name evidence="3" type="primary">phoP_1</name>
    <name evidence="3" type="ORF">NMY3_00311</name>
</gene>
<dbReference type="AlphaFoldDB" id="A0A654LTF5"/>
<dbReference type="Pfam" id="PF00072">
    <property type="entry name" value="Response_reg"/>
    <property type="match status" value="1"/>
</dbReference>
<keyword evidence="4" id="KW-1185">Reference proteome</keyword>
<name>A0A654LTF5_9ARCH</name>
<reference evidence="4" key="1">
    <citation type="submission" date="2015-10" db="EMBL/GenBank/DDBJ databases">
        <title>Niche specialization of a soil ammonia-oxidizing archaeon, Candidatus Nitrosocosmicus oleophilus.</title>
        <authorList>
            <person name="Jung M.-Y."/>
            <person name="Rhee S.-K."/>
        </authorList>
    </citation>
    <scope>NUCLEOTIDE SEQUENCE [LARGE SCALE GENOMIC DNA]</scope>
    <source>
        <strain evidence="4">MY3</strain>
    </source>
</reference>
<dbReference type="PANTHER" id="PTHR44591:SF3">
    <property type="entry name" value="RESPONSE REGULATORY DOMAIN-CONTAINING PROTEIN"/>
    <property type="match status" value="1"/>
</dbReference>
<dbReference type="SMART" id="SM00448">
    <property type="entry name" value="REC"/>
    <property type="match status" value="1"/>
</dbReference>
<dbReference type="PANTHER" id="PTHR44591">
    <property type="entry name" value="STRESS RESPONSE REGULATOR PROTEIN 1"/>
    <property type="match status" value="1"/>
</dbReference>
<evidence type="ECO:0000313" key="4">
    <source>
        <dbReference type="Proteomes" id="UP000058925"/>
    </source>
</evidence>
<protein>
    <submittedName>
        <fullName evidence="3">Alkaline phosphatase synthesis transcriptional regulatory protein PhoP</fullName>
    </submittedName>
</protein>
<dbReference type="EMBL" id="CP012850">
    <property type="protein sequence ID" value="ALI34525.1"/>
    <property type="molecule type" value="Genomic_DNA"/>
</dbReference>
<feature type="domain" description="Response regulatory" evidence="2">
    <location>
        <begin position="8"/>
        <end position="126"/>
    </location>
</feature>
<dbReference type="GeneID" id="60420496"/>
<dbReference type="KEGG" id="taa:NMY3_00311"/>
<proteinExistence type="predicted"/>
<evidence type="ECO:0000259" key="2">
    <source>
        <dbReference type="PROSITE" id="PS50110"/>
    </source>
</evidence>
<dbReference type="CDD" id="cd00156">
    <property type="entry name" value="REC"/>
    <property type="match status" value="1"/>
</dbReference>
<dbReference type="PROSITE" id="PS50110">
    <property type="entry name" value="RESPONSE_REGULATORY"/>
    <property type="match status" value="1"/>
</dbReference>
<accession>A0A654LTF5</accession>
<dbReference type="Gene3D" id="3.40.50.2300">
    <property type="match status" value="1"/>
</dbReference>
<dbReference type="RefSeq" id="WP_196817165.1">
    <property type="nucleotide sequence ID" value="NZ_CP012850.1"/>
</dbReference>
<evidence type="ECO:0000256" key="1">
    <source>
        <dbReference type="ARBA" id="ARBA00022553"/>
    </source>
</evidence>
<dbReference type="GO" id="GO:0000160">
    <property type="term" value="P:phosphorelay signal transduction system"/>
    <property type="evidence" value="ECO:0007669"/>
    <property type="project" value="InterPro"/>
</dbReference>
<organism evidence="3 4">
    <name type="scientific">Candidatus Nitrosocosmicus oleophilus</name>
    <dbReference type="NCBI Taxonomy" id="1353260"/>
    <lineage>
        <taxon>Archaea</taxon>
        <taxon>Nitrososphaerota</taxon>
        <taxon>Nitrososphaeria</taxon>
        <taxon>Nitrososphaerales</taxon>
        <taxon>Nitrososphaeraceae</taxon>
        <taxon>Candidatus Nitrosocosmicus</taxon>
    </lineage>
</organism>
<dbReference type="InterPro" id="IPR001789">
    <property type="entry name" value="Sig_transdc_resp-reg_receiver"/>
</dbReference>
<dbReference type="InterPro" id="IPR050595">
    <property type="entry name" value="Bact_response_regulator"/>
</dbReference>
<keyword evidence="1" id="KW-0597">Phosphoprotein</keyword>
<dbReference type="Proteomes" id="UP000058925">
    <property type="component" value="Chromosome"/>
</dbReference>
<evidence type="ECO:0000313" key="3">
    <source>
        <dbReference type="EMBL" id="ALI34525.1"/>
    </source>
</evidence>